<dbReference type="Gene3D" id="3.40.50.1820">
    <property type="entry name" value="alpha/beta hydrolase"/>
    <property type="match status" value="1"/>
</dbReference>
<dbReference type="Pfam" id="PF12697">
    <property type="entry name" value="Abhydrolase_6"/>
    <property type="match status" value="1"/>
</dbReference>
<dbReference type="PANTHER" id="PTHR43194:SF2">
    <property type="entry name" value="PEROXISOMAL MEMBRANE PROTEIN LPX1"/>
    <property type="match status" value="1"/>
</dbReference>
<evidence type="ECO:0000313" key="2">
    <source>
        <dbReference type="EMBL" id="GGA98496.1"/>
    </source>
</evidence>
<dbReference type="RefSeq" id="WP_188509681.1">
    <property type="nucleotide sequence ID" value="NZ_BMGB01000001.1"/>
</dbReference>
<dbReference type="PANTHER" id="PTHR43194">
    <property type="entry name" value="HYDROLASE ALPHA/BETA FOLD FAMILY"/>
    <property type="match status" value="1"/>
</dbReference>
<gene>
    <name evidence="2" type="ORF">GCM10010979_11250</name>
</gene>
<organism evidence="2 3">
    <name type="scientific">Conyzicola nivalis</name>
    <dbReference type="NCBI Taxonomy" id="1477021"/>
    <lineage>
        <taxon>Bacteria</taxon>
        <taxon>Bacillati</taxon>
        <taxon>Actinomycetota</taxon>
        <taxon>Actinomycetes</taxon>
        <taxon>Micrococcales</taxon>
        <taxon>Microbacteriaceae</taxon>
        <taxon>Conyzicola</taxon>
    </lineage>
</organism>
<dbReference type="InterPro" id="IPR050228">
    <property type="entry name" value="Carboxylesterase_BioH"/>
</dbReference>
<dbReference type="InterPro" id="IPR000639">
    <property type="entry name" value="Epox_hydrolase-like"/>
</dbReference>
<reference evidence="2" key="2">
    <citation type="submission" date="2020-09" db="EMBL/GenBank/DDBJ databases">
        <authorList>
            <person name="Sun Q."/>
            <person name="Zhou Y."/>
        </authorList>
    </citation>
    <scope>NUCLEOTIDE SEQUENCE</scope>
    <source>
        <strain evidence="2">CGMCC 1.12813</strain>
    </source>
</reference>
<dbReference type="Proteomes" id="UP000606922">
    <property type="component" value="Unassembled WGS sequence"/>
</dbReference>
<evidence type="ECO:0000259" key="1">
    <source>
        <dbReference type="Pfam" id="PF12697"/>
    </source>
</evidence>
<dbReference type="InterPro" id="IPR000073">
    <property type="entry name" value="AB_hydrolase_1"/>
</dbReference>
<name>A0A916SI18_9MICO</name>
<proteinExistence type="predicted"/>
<keyword evidence="3" id="KW-1185">Reference proteome</keyword>
<dbReference type="SUPFAM" id="SSF53474">
    <property type="entry name" value="alpha/beta-Hydrolases"/>
    <property type="match status" value="1"/>
</dbReference>
<dbReference type="PRINTS" id="PR00412">
    <property type="entry name" value="EPOXHYDRLASE"/>
</dbReference>
<protein>
    <submittedName>
        <fullName evidence="2">Hydrolase</fullName>
    </submittedName>
</protein>
<dbReference type="AlphaFoldDB" id="A0A916SI18"/>
<sequence length="270" mass="28401">MNTNQNTLSVPNGTIAYDDSGEGPLIVCVPGMGDLRASYRHLAPALVVAGYRVVTTDLRGHGDSSTGFPSYGDEETAGDVEALLDHLGSPAVIVGNSMGASAAMLTAARRPELVTGLVLLGPFGRNPKVSRALTLIMRAATAVPWVTVTWKAYLPSLYAGRKPADQAEYTASLFAALRRPGYAAAFSRTTRLSHDAVERALPAVHTPSLVLMGGLDPDFPDPRAEADWLANALGGTAVMVPDAGHYPQSQRPDLVVPAIESFLTTVVPRG</sequence>
<dbReference type="GO" id="GO:0016787">
    <property type="term" value="F:hydrolase activity"/>
    <property type="evidence" value="ECO:0007669"/>
    <property type="project" value="UniProtKB-KW"/>
</dbReference>
<feature type="domain" description="AB hydrolase-1" evidence="1">
    <location>
        <begin position="26"/>
        <end position="257"/>
    </location>
</feature>
<dbReference type="InterPro" id="IPR029058">
    <property type="entry name" value="AB_hydrolase_fold"/>
</dbReference>
<dbReference type="PRINTS" id="PR00111">
    <property type="entry name" value="ABHYDROLASE"/>
</dbReference>
<accession>A0A916SI18</accession>
<dbReference type="EMBL" id="BMGB01000001">
    <property type="protein sequence ID" value="GGA98496.1"/>
    <property type="molecule type" value="Genomic_DNA"/>
</dbReference>
<evidence type="ECO:0000313" key="3">
    <source>
        <dbReference type="Proteomes" id="UP000606922"/>
    </source>
</evidence>
<comment type="caution">
    <text evidence="2">The sequence shown here is derived from an EMBL/GenBank/DDBJ whole genome shotgun (WGS) entry which is preliminary data.</text>
</comment>
<keyword evidence="2" id="KW-0378">Hydrolase</keyword>
<reference evidence="2" key="1">
    <citation type="journal article" date="2014" name="Int. J. Syst. Evol. Microbiol.">
        <title>Complete genome sequence of Corynebacterium casei LMG S-19264T (=DSM 44701T), isolated from a smear-ripened cheese.</title>
        <authorList>
            <consortium name="US DOE Joint Genome Institute (JGI-PGF)"/>
            <person name="Walter F."/>
            <person name="Albersmeier A."/>
            <person name="Kalinowski J."/>
            <person name="Ruckert C."/>
        </authorList>
    </citation>
    <scope>NUCLEOTIDE SEQUENCE</scope>
    <source>
        <strain evidence="2">CGMCC 1.12813</strain>
    </source>
</reference>